<dbReference type="Pfam" id="PF00076">
    <property type="entry name" value="RRM_1"/>
    <property type="match status" value="1"/>
</dbReference>
<evidence type="ECO:0000313" key="6">
    <source>
        <dbReference type="Proteomes" id="UP001162164"/>
    </source>
</evidence>
<dbReference type="InterPro" id="IPR000504">
    <property type="entry name" value="RRM_dom"/>
</dbReference>
<gene>
    <name evidence="5" type="ORF">NQ317_001862</name>
</gene>
<evidence type="ECO:0000256" key="1">
    <source>
        <dbReference type="ARBA" id="ARBA00022884"/>
    </source>
</evidence>
<dbReference type="Gene3D" id="3.30.70.330">
    <property type="match status" value="1"/>
</dbReference>
<feature type="compositionally biased region" description="Basic and acidic residues" evidence="3">
    <location>
        <begin position="269"/>
        <end position="290"/>
    </location>
</feature>
<feature type="region of interest" description="Disordered" evidence="3">
    <location>
        <begin position="247"/>
        <end position="369"/>
    </location>
</feature>
<dbReference type="SUPFAM" id="SSF54928">
    <property type="entry name" value="RNA-binding domain, RBD"/>
    <property type="match status" value="1"/>
</dbReference>
<evidence type="ECO:0000313" key="5">
    <source>
        <dbReference type="EMBL" id="KAJ8983118.1"/>
    </source>
</evidence>
<dbReference type="InterPro" id="IPR012677">
    <property type="entry name" value="Nucleotide-bd_a/b_plait_sf"/>
</dbReference>
<accession>A0ABQ9JXM7</accession>
<dbReference type="Proteomes" id="UP001162164">
    <property type="component" value="Unassembled WGS sequence"/>
</dbReference>
<sequence length="805" mass="92517">MNASTGKRNFFCLNVTGLSKDINRQILRTEFQRYGKVEKLYLESTGKFARIFYQEKESCELAIQGLNGGSEGWQVEYHNLKPVDNRINHFASSSEEISNMAGYRNYYDDDEDFSENFDYCNVHGQPLTVLQADSGDLYVNIKDIRKTGFVIFRRDTFNSILMDKRQIGKEFELHLLSEAKNYILKNRAVIHEEEILKTIERCKNKLLGANSSENRSNFGPGRSIAPASRNNITITAEVHNQQPESVNNFAVPHQRPPRASLGNLAPRANYERSKSTTREQQPRNNERDSARNTSYDSTRNNRESRHSRNASQSSFLNGSDDGRPKKESPGTNLNDGSTSDSTVGSRSSRPDYNNTNRERKPPRRNSYEKIKLEIGQTYEVQVVHREEKENVCWVQRKEDVAKMDELLLQINEAEEDLECINPEVDQLVIAQFEEAWCRGWVTRTDPLTVHFIDYGNKSMVDSVKPLPDVFKKLPGKAVRIVVGKEFELNSEMSEINILVVQEYEDLFGTFLVRLVESARPNVESKAASIKLIETEKSAEPRKREKSVEPREREKSVETRKREKSVELRKTEPPRETFYFDAPKPITELKNDDKVMLIDVDENKFLVRTKDCAQKCKDITDYIKSLSEAPLTLTNVKVGQLVLCYKDGMPDLYRAVVTKKETGFFREVDLSVKSLRNVDDFLAKEPSALIYTPEFMALADANEEMLEFISQLFQNKEKFTVKMSEGKFDLLRSDGTLLSEKLKDIKSPKKHEKHESTTVKLVPEPKKERKADVKKETPKASNVIMYNDMEWIDIKPGKPFVLVLPL</sequence>
<evidence type="ECO:0000259" key="4">
    <source>
        <dbReference type="PROSITE" id="PS50102"/>
    </source>
</evidence>
<evidence type="ECO:0000256" key="3">
    <source>
        <dbReference type="SAM" id="MobiDB-lite"/>
    </source>
</evidence>
<dbReference type="PROSITE" id="PS50102">
    <property type="entry name" value="RRM"/>
    <property type="match status" value="1"/>
</dbReference>
<dbReference type="Pfam" id="PF00567">
    <property type="entry name" value="TUDOR"/>
    <property type="match status" value="1"/>
</dbReference>
<organism evidence="5 6">
    <name type="scientific">Molorchus minor</name>
    <dbReference type="NCBI Taxonomy" id="1323400"/>
    <lineage>
        <taxon>Eukaryota</taxon>
        <taxon>Metazoa</taxon>
        <taxon>Ecdysozoa</taxon>
        <taxon>Arthropoda</taxon>
        <taxon>Hexapoda</taxon>
        <taxon>Insecta</taxon>
        <taxon>Pterygota</taxon>
        <taxon>Neoptera</taxon>
        <taxon>Endopterygota</taxon>
        <taxon>Coleoptera</taxon>
        <taxon>Polyphaga</taxon>
        <taxon>Cucujiformia</taxon>
        <taxon>Chrysomeloidea</taxon>
        <taxon>Cerambycidae</taxon>
        <taxon>Lamiinae</taxon>
        <taxon>Monochamini</taxon>
        <taxon>Molorchus</taxon>
    </lineage>
</organism>
<dbReference type="Gene3D" id="2.30.30.140">
    <property type="match status" value="1"/>
</dbReference>
<dbReference type="InterPro" id="IPR035979">
    <property type="entry name" value="RBD_domain_sf"/>
</dbReference>
<dbReference type="CDD" id="cd00590">
    <property type="entry name" value="RRM_SF"/>
    <property type="match status" value="1"/>
</dbReference>
<dbReference type="InterPro" id="IPR002999">
    <property type="entry name" value="Tudor"/>
</dbReference>
<reference evidence="5" key="1">
    <citation type="journal article" date="2023" name="Insect Mol. Biol.">
        <title>Genome sequencing provides insights into the evolution of gene families encoding plant cell wall-degrading enzymes in longhorned beetles.</title>
        <authorList>
            <person name="Shin N.R."/>
            <person name="Okamura Y."/>
            <person name="Kirsch R."/>
            <person name="Pauchet Y."/>
        </authorList>
    </citation>
    <scope>NUCLEOTIDE SEQUENCE</scope>
    <source>
        <strain evidence="5">MMC_N1</strain>
    </source>
</reference>
<feature type="domain" description="RRM" evidence="4">
    <location>
        <begin position="11"/>
        <end position="82"/>
    </location>
</feature>
<feature type="region of interest" description="Disordered" evidence="3">
    <location>
        <begin position="538"/>
        <end position="567"/>
    </location>
</feature>
<protein>
    <recommendedName>
        <fullName evidence="4">RRM domain-containing protein</fullName>
    </recommendedName>
</protein>
<name>A0ABQ9JXM7_9CUCU</name>
<dbReference type="SMART" id="SM00360">
    <property type="entry name" value="RRM"/>
    <property type="match status" value="1"/>
</dbReference>
<feature type="compositionally biased region" description="Low complexity" evidence="3">
    <location>
        <begin position="335"/>
        <end position="347"/>
    </location>
</feature>
<keyword evidence="6" id="KW-1185">Reference proteome</keyword>
<proteinExistence type="predicted"/>
<keyword evidence="1 2" id="KW-0694">RNA-binding</keyword>
<dbReference type="SUPFAM" id="SSF63748">
    <property type="entry name" value="Tudor/PWWP/MBT"/>
    <property type="match status" value="1"/>
</dbReference>
<comment type="caution">
    <text evidence="5">The sequence shown here is derived from an EMBL/GenBank/DDBJ whole genome shotgun (WGS) entry which is preliminary data.</text>
</comment>
<dbReference type="EMBL" id="JAPWTJ010000094">
    <property type="protein sequence ID" value="KAJ8983118.1"/>
    <property type="molecule type" value="Genomic_DNA"/>
</dbReference>
<evidence type="ECO:0000256" key="2">
    <source>
        <dbReference type="PROSITE-ProRule" id="PRU00176"/>
    </source>
</evidence>